<dbReference type="EMBL" id="BMLG01000009">
    <property type="protein sequence ID" value="GGM32839.1"/>
    <property type="molecule type" value="Genomic_DNA"/>
</dbReference>
<evidence type="ECO:0000313" key="3">
    <source>
        <dbReference type="Proteomes" id="UP000618460"/>
    </source>
</evidence>
<dbReference type="RefSeq" id="WP_117155101.1">
    <property type="nucleotide sequence ID" value="NZ_BMLG01000009.1"/>
</dbReference>
<keyword evidence="3" id="KW-1185">Reference proteome</keyword>
<name>A0A917WVI2_9BACI</name>
<dbReference type="InterPro" id="IPR027365">
    <property type="entry name" value="GNAT_acetyltra_YdfB-like"/>
</dbReference>
<dbReference type="SUPFAM" id="SSF55729">
    <property type="entry name" value="Acyl-CoA N-acyltransferases (Nat)"/>
    <property type="match status" value="1"/>
</dbReference>
<dbReference type="Gene3D" id="3.40.630.30">
    <property type="match status" value="1"/>
</dbReference>
<accession>A0A917WVI2</accession>
<dbReference type="InterPro" id="IPR000182">
    <property type="entry name" value="GNAT_dom"/>
</dbReference>
<dbReference type="OrthoDB" id="248489at2"/>
<proteinExistence type="predicted"/>
<evidence type="ECO:0000313" key="2">
    <source>
        <dbReference type="EMBL" id="GGM32839.1"/>
    </source>
</evidence>
<protein>
    <submittedName>
        <fullName evidence="2">N-acetyltransferase</fullName>
    </submittedName>
</protein>
<evidence type="ECO:0000259" key="1">
    <source>
        <dbReference type="PROSITE" id="PS51186"/>
    </source>
</evidence>
<dbReference type="AlphaFoldDB" id="A0A917WVI2"/>
<reference evidence="2" key="1">
    <citation type="journal article" date="2014" name="Int. J. Syst. Evol. Microbiol.">
        <title>Complete genome sequence of Corynebacterium casei LMG S-19264T (=DSM 44701T), isolated from a smear-ripened cheese.</title>
        <authorList>
            <consortium name="US DOE Joint Genome Institute (JGI-PGF)"/>
            <person name="Walter F."/>
            <person name="Albersmeier A."/>
            <person name="Kalinowski J."/>
            <person name="Ruckert C."/>
        </authorList>
    </citation>
    <scope>NUCLEOTIDE SEQUENCE</scope>
    <source>
        <strain evidence="2">CGMCC 1.6333</strain>
    </source>
</reference>
<organism evidence="2 3">
    <name type="scientific">Paraliobacillus quinghaiensis</name>
    <dbReference type="NCBI Taxonomy" id="470815"/>
    <lineage>
        <taxon>Bacteria</taxon>
        <taxon>Bacillati</taxon>
        <taxon>Bacillota</taxon>
        <taxon>Bacilli</taxon>
        <taxon>Bacillales</taxon>
        <taxon>Bacillaceae</taxon>
        <taxon>Paraliobacillus</taxon>
    </lineage>
</organism>
<reference evidence="2" key="2">
    <citation type="submission" date="2020-09" db="EMBL/GenBank/DDBJ databases">
        <authorList>
            <person name="Sun Q."/>
            <person name="Zhou Y."/>
        </authorList>
    </citation>
    <scope>NUCLEOTIDE SEQUENCE</scope>
    <source>
        <strain evidence="2">CGMCC 1.6333</strain>
    </source>
</reference>
<gene>
    <name evidence="2" type="ORF">GCM10011351_18590</name>
</gene>
<dbReference type="GO" id="GO:0016747">
    <property type="term" value="F:acyltransferase activity, transferring groups other than amino-acyl groups"/>
    <property type="evidence" value="ECO:0007669"/>
    <property type="project" value="InterPro"/>
</dbReference>
<dbReference type="PROSITE" id="PS51186">
    <property type="entry name" value="GNAT"/>
    <property type="match status" value="1"/>
</dbReference>
<sequence>MIRQLSEKDDVLAQQLIQQKPAENLFIIGDIEAFGYEQDFQKIWGDFDEKGELRAILLKYEKNYLPFSLGSFDAKGFAEIINNDPNKPMLSGLKDITSQIEPYLKITYKQKREFYYAKCTTSAALPSVDTSEVKQITLEDVERLGEFLTSVPEFVDMEFSPERKKRNLKQGVTRGYYIEKDGDMVATASTTAENSSSAMVVGVATRKDYKQLGLATKCLTKLCHDLLAEQKQLCLFYDNPQAGKIYKQLGFQDIGYWTMYQ</sequence>
<comment type="caution">
    <text evidence="2">The sequence shown here is derived from an EMBL/GenBank/DDBJ whole genome shotgun (WGS) entry which is preliminary data.</text>
</comment>
<dbReference type="Pfam" id="PF12746">
    <property type="entry name" value="GNAT_acetyltran"/>
    <property type="match status" value="1"/>
</dbReference>
<dbReference type="InterPro" id="IPR016181">
    <property type="entry name" value="Acyl_CoA_acyltransferase"/>
</dbReference>
<dbReference type="Proteomes" id="UP000618460">
    <property type="component" value="Unassembled WGS sequence"/>
</dbReference>
<feature type="domain" description="N-acetyltransferase" evidence="1">
    <location>
        <begin position="131"/>
        <end position="261"/>
    </location>
</feature>